<dbReference type="Proteomes" id="UP000562124">
    <property type="component" value="Unassembled WGS sequence"/>
</dbReference>
<gene>
    <name evidence="1" type="ORF">HIR71_03895</name>
</gene>
<dbReference type="Pfam" id="PF13830">
    <property type="entry name" value="DUF4192"/>
    <property type="match status" value="1"/>
</dbReference>
<comment type="caution">
    <text evidence="1">The sequence shown here is derived from an EMBL/GenBank/DDBJ whole genome shotgun (WGS) entry which is preliminary data.</text>
</comment>
<organism evidence="1 2">
    <name type="scientific">Cellulomonas fimi</name>
    <dbReference type="NCBI Taxonomy" id="1708"/>
    <lineage>
        <taxon>Bacteria</taxon>
        <taxon>Bacillati</taxon>
        <taxon>Actinomycetota</taxon>
        <taxon>Actinomycetes</taxon>
        <taxon>Micrococcales</taxon>
        <taxon>Cellulomonadaceae</taxon>
        <taxon>Cellulomonas</taxon>
    </lineage>
</organism>
<reference evidence="1 2" key="1">
    <citation type="submission" date="2020-04" db="EMBL/GenBank/DDBJ databases">
        <title>Sequencing and Assembly of C. fimi.</title>
        <authorList>
            <person name="Ramsey A.R."/>
        </authorList>
    </citation>
    <scope>NUCLEOTIDE SEQUENCE [LARGE SCALE GENOMIC DNA]</scope>
    <source>
        <strain evidence="1 2">SB</strain>
    </source>
</reference>
<proteinExistence type="predicted"/>
<dbReference type="EMBL" id="JABCJJ010000004">
    <property type="protein sequence ID" value="NMR19368.1"/>
    <property type="molecule type" value="Genomic_DNA"/>
</dbReference>
<evidence type="ECO:0000313" key="2">
    <source>
        <dbReference type="Proteomes" id="UP000562124"/>
    </source>
</evidence>
<dbReference type="RefSeq" id="WP_169323632.1">
    <property type="nucleotide sequence ID" value="NZ_JABCJJ010000004.1"/>
</dbReference>
<protein>
    <submittedName>
        <fullName evidence="1">DUF4192 domain-containing protein</fullName>
    </submittedName>
</protein>
<evidence type="ECO:0000313" key="1">
    <source>
        <dbReference type="EMBL" id="NMR19368.1"/>
    </source>
</evidence>
<accession>A0A7Y0QGR0</accession>
<dbReference type="InterPro" id="IPR025447">
    <property type="entry name" value="DUF4192"/>
</dbReference>
<name>A0A7Y0QGR0_CELFI</name>
<keyword evidence="2" id="KW-1185">Reference proteome</keyword>
<dbReference type="AlphaFoldDB" id="A0A7Y0QGR0"/>
<sequence length="384" mass="40410">MDTTTIRVREPRELLALLPYQLGFQPRESAVAVSLRPPRGRVGLVARVDLPDLADRSQGPQLARGLVSHLVSDGARRGVLVLYTDIPADRRAVARGASTTAALTRAAADHMRDAAEPFLEEMSVWVVGPTGYLSLDCDDPSCCPEGGRPLSDLQSSEVGAHMVLAGALVADSREDLARVAPAPSAARRNAARAADRWAARGAAAVLVGPEAALRWQQDGLALWRAATERRHAGHAPLPPAEAGRLEAALADVRVRDAVLLALVQGTGDLAERALAEPTAVRDVVTGTSDALGAIVDPRRGIRPDESLVASGSGVLEEVVAHARSERGAPALTLLALLAWWQGDGPRAGVLLDQAFSADASYRLAHLLGDALASGLAPGWVRRSR</sequence>